<reference evidence="1 2" key="1">
    <citation type="submission" date="2015-09" db="EMBL/GenBank/DDBJ databases">
        <authorList>
            <person name="Jackson K.R."/>
            <person name="Lunt B.L."/>
            <person name="Fisher J.N.B."/>
            <person name="Gardner A.V."/>
            <person name="Bailey M.E."/>
            <person name="Deus L.M."/>
            <person name="Earl A.S."/>
            <person name="Gibby P.D."/>
            <person name="Hartmann K.A."/>
            <person name="Liu J.E."/>
            <person name="Manci A.M."/>
            <person name="Nielsen D.A."/>
            <person name="Solomon M.B."/>
            <person name="Breakwell D.P."/>
            <person name="Burnett S.H."/>
            <person name="Grose J.H."/>
        </authorList>
    </citation>
    <scope>NUCLEOTIDE SEQUENCE [LARGE SCALE GENOMIC DNA]</scope>
    <source>
        <strain evidence="1 2">16</strain>
    </source>
</reference>
<dbReference type="AlphaFoldDB" id="A0A0P6VQF4"/>
<dbReference type="STRING" id="665126.ABB55_24605"/>
<comment type="caution">
    <text evidence="1">The sequence shown here is derived from an EMBL/GenBank/DDBJ whole genome shotgun (WGS) entry which is preliminary data.</text>
</comment>
<gene>
    <name evidence="1" type="ORF">ABB55_24605</name>
</gene>
<proteinExistence type="predicted"/>
<protein>
    <submittedName>
        <fullName evidence="1">Uncharacterized protein</fullName>
    </submittedName>
</protein>
<reference evidence="1 2" key="2">
    <citation type="submission" date="2015-10" db="EMBL/GenBank/DDBJ databases">
        <title>Draft Genome Sequence of Prosthecomicrobium hirschii ATCC 27832.</title>
        <authorList>
            <person name="Daniel J."/>
            <person name="Givan S.A."/>
            <person name="Brun Y.V."/>
            <person name="Brown P.J."/>
        </authorList>
    </citation>
    <scope>NUCLEOTIDE SEQUENCE [LARGE SCALE GENOMIC DNA]</scope>
    <source>
        <strain evidence="1 2">16</strain>
    </source>
</reference>
<evidence type="ECO:0000313" key="1">
    <source>
        <dbReference type="EMBL" id="KPL55015.1"/>
    </source>
</evidence>
<dbReference type="EMBL" id="LJYW01000001">
    <property type="protein sequence ID" value="KPL55015.1"/>
    <property type="molecule type" value="Genomic_DNA"/>
</dbReference>
<name>A0A0P6VQF4_9HYPH</name>
<organism evidence="1 2">
    <name type="scientific">Prosthecodimorpha hirschii</name>
    <dbReference type="NCBI Taxonomy" id="665126"/>
    <lineage>
        <taxon>Bacteria</taxon>
        <taxon>Pseudomonadati</taxon>
        <taxon>Pseudomonadota</taxon>
        <taxon>Alphaproteobacteria</taxon>
        <taxon>Hyphomicrobiales</taxon>
        <taxon>Ancalomicrobiaceae</taxon>
        <taxon>Prosthecodimorpha</taxon>
    </lineage>
</organism>
<accession>A0A0P6VQF4</accession>
<evidence type="ECO:0000313" key="2">
    <source>
        <dbReference type="Proteomes" id="UP000048984"/>
    </source>
</evidence>
<dbReference type="Proteomes" id="UP000048984">
    <property type="component" value="Unassembled WGS sequence"/>
</dbReference>
<keyword evidence="2" id="KW-1185">Reference proteome</keyword>
<sequence>MPLHVARLAVCRHARPGAVPDTHCSTGRTARSPRVRRIVGEDASNAAFNPGRIDRGRRKADLIVTDMKRRPIGGRE</sequence>